<organism evidence="3">
    <name type="scientific">Brugia timori</name>
    <dbReference type="NCBI Taxonomy" id="42155"/>
    <lineage>
        <taxon>Eukaryota</taxon>
        <taxon>Metazoa</taxon>
        <taxon>Ecdysozoa</taxon>
        <taxon>Nematoda</taxon>
        <taxon>Chromadorea</taxon>
        <taxon>Rhabditida</taxon>
        <taxon>Spirurina</taxon>
        <taxon>Spiruromorpha</taxon>
        <taxon>Filarioidea</taxon>
        <taxon>Onchocercidae</taxon>
        <taxon>Brugia</taxon>
    </lineage>
</organism>
<reference evidence="1 2" key="2">
    <citation type="submission" date="2018-11" db="EMBL/GenBank/DDBJ databases">
        <authorList>
            <consortium name="Pathogen Informatics"/>
        </authorList>
    </citation>
    <scope>NUCLEOTIDE SEQUENCE [LARGE SCALE GENOMIC DNA]</scope>
</reference>
<reference evidence="3" key="1">
    <citation type="submission" date="2017-02" db="UniProtKB">
        <authorList>
            <consortium name="WormBaseParasite"/>
        </authorList>
    </citation>
    <scope>IDENTIFICATION</scope>
</reference>
<keyword evidence="2" id="KW-1185">Reference proteome</keyword>
<sequence>MAGALGVDFVAITEPYAPGGRISAPGWLQWIVGRSAILVRSSIVALQIPLTTPETVCVNLGAFSLVVTYASPNSALDLTLSPLEADLGILSTPFLLLGDLNCRTSIIPGYQTDQRGYRFEDFLLASNLDLRNPPTPTWVR</sequence>
<dbReference type="SUPFAM" id="SSF56219">
    <property type="entry name" value="DNase I-like"/>
    <property type="match status" value="1"/>
</dbReference>
<protein>
    <submittedName>
        <fullName evidence="3">Endo/exonuclease/phosphatase domain-containing protein</fullName>
    </submittedName>
</protein>
<dbReference type="InterPro" id="IPR036691">
    <property type="entry name" value="Endo/exonu/phosph_ase_sf"/>
</dbReference>
<dbReference type="WBParaSite" id="BTMF_0000259601-mRNA-1">
    <property type="protein sequence ID" value="BTMF_0000259601-mRNA-1"/>
    <property type="gene ID" value="BTMF_0000259601"/>
</dbReference>
<name>A0A0R3Q8D8_9BILA</name>
<proteinExistence type="predicted"/>
<dbReference type="AlphaFoldDB" id="A0A0R3Q8D8"/>
<dbReference type="Proteomes" id="UP000280834">
    <property type="component" value="Unassembled WGS sequence"/>
</dbReference>
<accession>A0A0R3Q8D8</accession>
<gene>
    <name evidence="1" type="ORF">BTMF_LOCUS1920</name>
</gene>
<evidence type="ECO:0000313" key="3">
    <source>
        <dbReference type="WBParaSite" id="BTMF_0000259601-mRNA-1"/>
    </source>
</evidence>
<evidence type="ECO:0000313" key="1">
    <source>
        <dbReference type="EMBL" id="VDO11366.1"/>
    </source>
</evidence>
<dbReference type="EMBL" id="UZAG01001468">
    <property type="protein sequence ID" value="VDO11366.1"/>
    <property type="molecule type" value="Genomic_DNA"/>
</dbReference>
<dbReference type="Gene3D" id="3.60.10.10">
    <property type="entry name" value="Endonuclease/exonuclease/phosphatase"/>
    <property type="match status" value="1"/>
</dbReference>
<evidence type="ECO:0000313" key="2">
    <source>
        <dbReference type="Proteomes" id="UP000280834"/>
    </source>
</evidence>